<dbReference type="SUPFAM" id="SSF52540">
    <property type="entry name" value="P-loop containing nucleoside triphosphate hydrolases"/>
    <property type="match status" value="1"/>
</dbReference>
<dbReference type="InterPro" id="IPR019734">
    <property type="entry name" value="TPR_rpt"/>
</dbReference>
<dbReference type="Proteomes" id="UP000295662">
    <property type="component" value="Unassembled WGS sequence"/>
</dbReference>
<evidence type="ECO:0000256" key="2">
    <source>
        <dbReference type="SAM" id="Coils"/>
    </source>
</evidence>
<dbReference type="PROSITE" id="PS50005">
    <property type="entry name" value="TPR"/>
    <property type="match status" value="5"/>
</dbReference>
<dbReference type="InterPro" id="IPR025669">
    <property type="entry name" value="AAA_dom"/>
</dbReference>
<dbReference type="AlphaFoldDB" id="A0A4R7SQW4"/>
<feature type="repeat" description="TPR" evidence="1">
    <location>
        <begin position="716"/>
        <end position="749"/>
    </location>
</feature>
<feature type="repeat" description="TPR" evidence="1">
    <location>
        <begin position="676"/>
        <end position="709"/>
    </location>
</feature>
<protein>
    <submittedName>
        <fullName evidence="4">CobQ/CobB/MinD/ParA family nucleotide binding protein</fullName>
    </submittedName>
</protein>
<dbReference type="SUPFAM" id="SSF48452">
    <property type="entry name" value="TPR-like"/>
    <property type="match status" value="2"/>
</dbReference>
<accession>A0A4R7SQW4</accession>
<dbReference type="Gene3D" id="1.25.40.10">
    <property type="entry name" value="Tetratricopeptide repeat domain"/>
    <property type="match status" value="2"/>
</dbReference>
<feature type="repeat" description="TPR" evidence="1">
    <location>
        <begin position="756"/>
        <end position="789"/>
    </location>
</feature>
<comment type="caution">
    <text evidence="4">The sequence shown here is derived from an EMBL/GenBank/DDBJ whole genome shotgun (WGS) entry which is preliminary data.</text>
</comment>
<dbReference type="InterPro" id="IPR027417">
    <property type="entry name" value="P-loop_NTPase"/>
</dbReference>
<feature type="repeat" description="TPR" evidence="1">
    <location>
        <begin position="876"/>
        <end position="909"/>
    </location>
</feature>
<proteinExistence type="predicted"/>
<dbReference type="OrthoDB" id="182974at2"/>
<feature type="domain" description="AAA" evidence="3">
    <location>
        <begin position="1"/>
        <end position="42"/>
    </location>
</feature>
<dbReference type="InterPro" id="IPR011990">
    <property type="entry name" value="TPR-like_helical_dom_sf"/>
</dbReference>
<keyword evidence="1" id="KW-0802">TPR repeat</keyword>
<organism evidence="4 5">
    <name type="scientific">Prosthecobacter fusiformis</name>
    <dbReference type="NCBI Taxonomy" id="48464"/>
    <lineage>
        <taxon>Bacteria</taxon>
        <taxon>Pseudomonadati</taxon>
        <taxon>Verrucomicrobiota</taxon>
        <taxon>Verrucomicrobiia</taxon>
        <taxon>Verrucomicrobiales</taxon>
        <taxon>Verrucomicrobiaceae</taxon>
        <taxon>Prosthecobacter</taxon>
    </lineage>
</organism>
<feature type="repeat" description="TPR" evidence="1">
    <location>
        <begin position="836"/>
        <end position="869"/>
    </location>
</feature>
<dbReference type="SMART" id="SM00028">
    <property type="entry name" value="TPR"/>
    <property type="match status" value="9"/>
</dbReference>
<dbReference type="NCBIfam" id="NF047398">
    <property type="entry name" value="AAA_KGGVGR"/>
    <property type="match status" value="1"/>
</dbReference>
<dbReference type="Gene3D" id="3.40.50.300">
    <property type="entry name" value="P-loop containing nucleotide triphosphate hydrolases"/>
    <property type="match status" value="1"/>
</dbReference>
<dbReference type="PANTHER" id="PTHR10098">
    <property type="entry name" value="RAPSYN-RELATED"/>
    <property type="match status" value="1"/>
</dbReference>
<name>A0A4R7SQW4_9BACT</name>
<dbReference type="Pfam" id="PF13614">
    <property type="entry name" value="AAA_31"/>
    <property type="match status" value="1"/>
</dbReference>
<evidence type="ECO:0000313" key="5">
    <source>
        <dbReference type="Proteomes" id="UP000295662"/>
    </source>
</evidence>
<reference evidence="4 5" key="1">
    <citation type="submission" date="2019-03" db="EMBL/GenBank/DDBJ databases">
        <title>Genomic Encyclopedia of Archaeal and Bacterial Type Strains, Phase II (KMG-II): from individual species to whole genera.</title>
        <authorList>
            <person name="Goeker M."/>
        </authorList>
    </citation>
    <scope>NUCLEOTIDE SEQUENCE [LARGE SCALE GENOMIC DNA]</scope>
    <source>
        <strain evidence="4 5">ATCC 25309</strain>
    </source>
</reference>
<keyword evidence="2" id="KW-0175">Coiled coil</keyword>
<dbReference type="CDD" id="cd02042">
    <property type="entry name" value="ParAB_family"/>
    <property type="match status" value="1"/>
</dbReference>
<dbReference type="RefSeq" id="WP_133793274.1">
    <property type="nucleotide sequence ID" value="NZ_SOCA01000001.1"/>
</dbReference>
<sequence>MEIITFFSFKGGVGRTQALLNTACEFAQRGKNVLLIDFDLHAPGLSLMECMKAEEDETNPARPGVLDFFEWLVLLDEAVRRGEPPPPPINLAACAYSPVIASKLKEGAGFLKLVPAALLKDDCSGTTHYSDRVHAMDAPLTEVIRRTHKDGGKNPVIEQIRSQFVTLPEAERPDAIFIDARTGITGIADLLLTQSSDRIVLVTGLNQQNLWGLESTLLEIQRSVETADWLRRITIVVSPVPLGELELTEKRSRAIADTLGRHVDVEEREMFGEIGLVPTPIQIPYNAQLALLEDPILLRHEDSEPAKKYRHLADRLGGKIEPLRFKLSGQDEAGKQKEDGLPLEHPLTKALSWDAGLEPKVAKAILSSLTSQTEPDKPYPGWLRHALNYLANTPAFNSEGTILRGVLLSLPRMTKSERSALLETFRKERQHLFSVQKSDWPGLAGVLGAARALWIQALAPNRHQRGLDWKALVNITASVTGWASYWTNLAEELRLQGLRQDSVDLLMAGVKRFSDRPEYYNATTQILTMADAYQEALIVVDSWLNFEQSHDKLGLVDAWVKKAQILKLLGRPLEGEEILRCAEASAREGSPTTSLANTLFFHGELLVLADKLEEARTNYDEALEIYRKVKSRNGEGNTLRSLGELLVRTGRLEEARSSYDEALAIFRAVKQRHGEASTLRSLGDLLVRTGKLEQAQSSYNEALAIFREVKERLGEANTLKSLGDLLVRTGKLEEAQSRYDRAMGIYREVKARVGEAYSLQSLGELLVRTEKLEEALNCYEESLAIFREVKERLGEANTLISLGDLQVITGKLEEARYSYDDALGIFREIKDRLGEANTLKSLGELLLRTGKFKEARASYDKAMVIYRDIKEVLGEANTLKSLGDLLLQTKKLDEARSTFDAALSIYREIKEVLGEANALQGLAKWHLAKGNMTECQEQTNDCLKMYADLADSEGEWEAKMISAKVLAAKGEAEKAKEIVNLVKREAISKGYVTLAREANDLLEAW</sequence>
<evidence type="ECO:0000256" key="1">
    <source>
        <dbReference type="PROSITE-ProRule" id="PRU00339"/>
    </source>
</evidence>
<evidence type="ECO:0000313" key="4">
    <source>
        <dbReference type="EMBL" id="TDU81314.1"/>
    </source>
</evidence>
<feature type="coiled-coil region" evidence="2">
    <location>
        <begin position="692"/>
        <end position="782"/>
    </location>
</feature>
<gene>
    <name evidence="4" type="ORF">EI77_00618</name>
</gene>
<dbReference type="EMBL" id="SOCA01000001">
    <property type="protein sequence ID" value="TDU81314.1"/>
    <property type="molecule type" value="Genomic_DNA"/>
</dbReference>
<dbReference type="Pfam" id="PF13424">
    <property type="entry name" value="TPR_12"/>
    <property type="match status" value="3"/>
</dbReference>
<evidence type="ECO:0000259" key="3">
    <source>
        <dbReference type="Pfam" id="PF13614"/>
    </source>
</evidence>
<keyword evidence="5" id="KW-1185">Reference proteome</keyword>